<evidence type="ECO:0000313" key="1">
    <source>
        <dbReference type="EMBL" id="OJJ41701.1"/>
    </source>
</evidence>
<name>A0A1L9S3G3_ASPWE</name>
<keyword evidence="2" id="KW-1185">Reference proteome</keyword>
<accession>A0A1L9S3G3</accession>
<dbReference type="RefSeq" id="XP_040695377.1">
    <property type="nucleotide sequence ID" value="XM_040831792.1"/>
</dbReference>
<dbReference type="GeneID" id="63747640"/>
<evidence type="ECO:0000313" key="2">
    <source>
        <dbReference type="Proteomes" id="UP000184383"/>
    </source>
</evidence>
<reference evidence="2" key="1">
    <citation type="journal article" date="2017" name="Genome Biol.">
        <title>Comparative genomics reveals high biological diversity and specific adaptations in the industrially and medically important fungal genus Aspergillus.</title>
        <authorList>
            <person name="de Vries R.P."/>
            <person name="Riley R."/>
            <person name="Wiebenga A."/>
            <person name="Aguilar-Osorio G."/>
            <person name="Amillis S."/>
            <person name="Uchima C.A."/>
            <person name="Anderluh G."/>
            <person name="Asadollahi M."/>
            <person name="Askin M."/>
            <person name="Barry K."/>
            <person name="Battaglia E."/>
            <person name="Bayram O."/>
            <person name="Benocci T."/>
            <person name="Braus-Stromeyer S.A."/>
            <person name="Caldana C."/>
            <person name="Canovas D."/>
            <person name="Cerqueira G.C."/>
            <person name="Chen F."/>
            <person name="Chen W."/>
            <person name="Choi C."/>
            <person name="Clum A."/>
            <person name="Dos Santos R.A."/>
            <person name="Damasio A.R."/>
            <person name="Diallinas G."/>
            <person name="Emri T."/>
            <person name="Fekete E."/>
            <person name="Flipphi M."/>
            <person name="Freyberg S."/>
            <person name="Gallo A."/>
            <person name="Gournas C."/>
            <person name="Habgood R."/>
            <person name="Hainaut M."/>
            <person name="Harispe M.L."/>
            <person name="Henrissat B."/>
            <person name="Hilden K.S."/>
            <person name="Hope R."/>
            <person name="Hossain A."/>
            <person name="Karabika E."/>
            <person name="Karaffa L."/>
            <person name="Karanyi Z."/>
            <person name="Krasevec N."/>
            <person name="Kuo A."/>
            <person name="Kusch H."/>
            <person name="LaButti K."/>
            <person name="Lagendijk E.L."/>
            <person name="Lapidus A."/>
            <person name="Levasseur A."/>
            <person name="Lindquist E."/>
            <person name="Lipzen A."/>
            <person name="Logrieco A.F."/>
            <person name="MacCabe A."/>
            <person name="Maekelae M.R."/>
            <person name="Malavazi I."/>
            <person name="Melin P."/>
            <person name="Meyer V."/>
            <person name="Mielnichuk N."/>
            <person name="Miskei M."/>
            <person name="Molnar A.P."/>
            <person name="Mule G."/>
            <person name="Ngan C.Y."/>
            <person name="Orejas M."/>
            <person name="Orosz E."/>
            <person name="Ouedraogo J.P."/>
            <person name="Overkamp K.M."/>
            <person name="Park H.-S."/>
            <person name="Perrone G."/>
            <person name="Piumi F."/>
            <person name="Punt P.J."/>
            <person name="Ram A.F."/>
            <person name="Ramon A."/>
            <person name="Rauscher S."/>
            <person name="Record E."/>
            <person name="Riano-Pachon D.M."/>
            <person name="Robert V."/>
            <person name="Roehrig J."/>
            <person name="Ruller R."/>
            <person name="Salamov A."/>
            <person name="Salih N.S."/>
            <person name="Samson R.A."/>
            <person name="Sandor E."/>
            <person name="Sanguinetti M."/>
            <person name="Schuetze T."/>
            <person name="Sepcic K."/>
            <person name="Shelest E."/>
            <person name="Sherlock G."/>
            <person name="Sophianopoulou V."/>
            <person name="Squina F.M."/>
            <person name="Sun H."/>
            <person name="Susca A."/>
            <person name="Todd R.B."/>
            <person name="Tsang A."/>
            <person name="Unkles S.E."/>
            <person name="van de Wiele N."/>
            <person name="van Rossen-Uffink D."/>
            <person name="Oliveira J.V."/>
            <person name="Vesth T.C."/>
            <person name="Visser J."/>
            <person name="Yu J.-H."/>
            <person name="Zhou M."/>
            <person name="Andersen M.R."/>
            <person name="Archer D.B."/>
            <person name="Baker S.E."/>
            <person name="Benoit I."/>
            <person name="Brakhage A.A."/>
            <person name="Braus G.H."/>
            <person name="Fischer R."/>
            <person name="Frisvad J.C."/>
            <person name="Goldman G.H."/>
            <person name="Houbraken J."/>
            <person name="Oakley B."/>
            <person name="Pocsi I."/>
            <person name="Scazzocchio C."/>
            <person name="Seiboth B."/>
            <person name="vanKuyk P.A."/>
            <person name="Wortman J."/>
            <person name="Dyer P.S."/>
            <person name="Grigoriev I.V."/>
        </authorList>
    </citation>
    <scope>NUCLEOTIDE SEQUENCE [LARGE SCALE GENOMIC DNA]</scope>
    <source>
        <strain evidence="2">DTO 134E9</strain>
    </source>
</reference>
<protein>
    <submittedName>
        <fullName evidence="1">Uncharacterized protein</fullName>
    </submittedName>
</protein>
<dbReference type="OrthoDB" id="76567at2759"/>
<dbReference type="STRING" id="1073089.A0A1L9S3G3"/>
<gene>
    <name evidence="1" type="ORF">ASPWEDRAFT_179408</name>
</gene>
<proteinExistence type="predicted"/>
<sequence>MEEHGIMSGLPNDYALVHFHRFQQIKTATKQVFDALAENGGGNQFVVVLGLPETARRRLDTEKNCLDGISFRFMWENYTGLIKVIPSAEHDFTTGAIRTHLERMFTGMGIARDEVGFAMSTTHKPAVGNRGKQADECFWPLSRQPRPGRAHGWPTLVIETGVSESLRRLREDACWWFHNSLGDVRIVLIVCINRRTRKILVEKWQLAPAGTPNPMTRNMRIQLSNPNQQPPLGQQPVASQQPYAAQEIEINSATVQGAPLILNFEAVLDRPRQGNESDLVFNTSDLLYCARMMI</sequence>
<organism evidence="1 2">
    <name type="scientific">Aspergillus wentii DTO 134E9</name>
    <dbReference type="NCBI Taxonomy" id="1073089"/>
    <lineage>
        <taxon>Eukaryota</taxon>
        <taxon>Fungi</taxon>
        <taxon>Dikarya</taxon>
        <taxon>Ascomycota</taxon>
        <taxon>Pezizomycotina</taxon>
        <taxon>Eurotiomycetes</taxon>
        <taxon>Eurotiomycetidae</taxon>
        <taxon>Eurotiales</taxon>
        <taxon>Aspergillaceae</taxon>
        <taxon>Aspergillus</taxon>
        <taxon>Aspergillus subgen. Cremei</taxon>
    </lineage>
</organism>
<dbReference type="EMBL" id="KV878209">
    <property type="protein sequence ID" value="OJJ41701.1"/>
    <property type="molecule type" value="Genomic_DNA"/>
</dbReference>
<dbReference type="VEuPathDB" id="FungiDB:ASPWEDRAFT_179408"/>
<dbReference type="AlphaFoldDB" id="A0A1L9S3G3"/>
<dbReference type="Proteomes" id="UP000184383">
    <property type="component" value="Unassembled WGS sequence"/>
</dbReference>